<proteinExistence type="predicted"/>
<keyword evidence="1" id="KW-0175">Coiled coil</keyword>
<feature type="compositionally biased region" description="Acidic residues" evidence="2">
    <location>
        <begin position="583"/>
        <end position="597"/>
    </location>
</feature>
<feature type="compositionally biased region" description="Low complexity" evidence="2">
    <location>
        <begin position="569"/>
        <end position="582"/>
    </location>
</feature>
<feature type="region of interest" description="Disordered" evidence="2">
    <location>
        <begin position="426"/>
        <end position="469"/>
    </location>
</feature>
<gene>
    <name evidence="3" type="ORF">D9613_006524</name>
</gene>
<name>A0A8H4QHR8_9AGAR</name>
<evidence type="ECO:0000313" key="3">
    <source>
        <dbReference type="EMBL" id="KAF4611011.1"/>
    </source>
</evidence>
<feature type="compositionally biased region" description="Polar residues" evidence="2">
    <location>
        <begin position="364"/>
        <end position="391"/>
    </location>
</feature>
<comment type="caution">
    <text evidence="3">The sequence shown here is derived from an EMBL/GenBank/DDBJ whole genome shotgun (WGS) entry which is preliminary data.</text>
</comment>
<feature type="compositionally biased region" description="Low complexity" evidence="2">
    <location>
        <begin position="440"/>
        <end position="460"/>
    </location>
</feature>
<evidence type="ECO:0000256" key="1">
    <source>
        <dbReference type="SAM" id="Coils"/>
    </source>
</evidence>
<dbReference type="EMBL" id="JAACJL010000058">
    <property type="protein sequence ID" value="KAF4611011.1"/>
    <property type="molecule type" value="Genomic_DNA"/>
</dbReference>
<organism evidence="3 4">
    <name type="scientific">Agrocybe pediades</name>
    <dbReference type="NCBI Taxonomy" id="84607"/>
    <lineage>
        <taxon>Eukaryota</taxon>
        <taxon>Fungi</taxon>
        <taxon>Dikarya</taxon>
        <taxon>Basidiomycota</taxon>
        <taxon>Agaricomycotina</taxon>
        <taxon>Agaricomycetes</taxon>
        <taxon>Agaricomycetidae</taxon>
        <taxon>Agaricales</taxon>
        <taxon>Agaricineae</taxon>
        <taxon>Strophariaceae</taxon>
        <taxon>Agrocybe</taxon>
    </lineage>
</organism>
<evidence type="ECO:0000256" key="2">
    <source>
        <dbReference type="SAM" id="MobiDB-lite"/>
    </source>
</evidence>
<sequence length="641" mass="69840">MTPFERLIVALSTHAIMKGSYLITADKMSAMISSLPSEYAAKLAQYQAKRHTWTKSASLLMKHENDLKRLRDSLGQPTSSKYESISTERLRTLATSKRHALLRQLWTGDEGEEALSLLMSLAGLHFQNTSVSFSLAHPDGVSADPNIVAIPSPLPMAAAHHPSHLKRLRKPIFQLKAKPGSTPGINSTNPTGSHAQVALSEHLDSEKRMRQMLLDALANTERKHAQLRLKYESLKSTKLPSSNSTIFWTCPTRLTKTIDFQPTPDRNLMVSVGLEYDYDALTMEEVNGEDSLETKIAHIRQNILPPYPSAPDPTAPRIPTNLPTKVAVKSVQAPKTRLPVLKHPHAGSQPSSSTAPPNSFSPPIKTSNSPQPSMTSPITSPLMSPSKSARSIRLQSVRFSMAQRRTGRPSMFRVFSSEIERLVDETNDFSSSDDEESDSSSDYALAGASSSLGSCKTPTAKAKKKTKPKPMINRIWTAGTPKSRGGAQATMQGKMRVSSSCLGRLMAVEPEVGLLRFGDGGEDGDGDVFGEDRDDGDGDRGEEGSWEARDVDVDATPRPARRRVASGLASRAPASAPVASEGVGEEEDDDDDDDECGDGQRSMTLKEILLSSGTSHFDLLEFSNEDVQDGMLVEDSSFVWE</sequence>
<evidence type="ECO:0000313" key="4">
    <source>
        <dbReference type="Proteomes" id="UP000521872"/>
    </source>
</evidence>
<dbReference type="Proteomes" id="UP000521872">
    <property type="component" value="Unassembled WGS sequence"/>
</dbReference>
<feature type="compositionally biased region" description="Basic and acidic residues" evidence="2">
    <location>
        <begin position="538"/>
        <end position="552"/>
    </location>
</feature>
<feature type="compositionally biased region" description="Polar residues" evidence="2">
    <location>
        <begin position="348"/>
        <end position="358"/>
    </location>
</feature>
<feature type="compositionally biased region" description="Acidic residues" evidence="2">
    <location>
        <begin position="426"/>
        <end position="439"/>
    </location>
</feature>
<reference evidence="3 4" key="1">
    <citation type="submission" date="2019-12" db="EMBL/GenBank/DDBJ databases">
        <authorList>
            <person name="Floudas D."/>
            <person name="Bentzer J."/>
            <person name="Ahren D."/>
            <person name="Johansson T."/>
            <person name="Persson P."/>
            <person name="Tunlid A."/>
        </authorList>
    </citation>
    <scope>NUCLEOTIDE SEQUENCE [LARGE SCALE GENOMIC DNA]</scope>
    <source>
        <strain evidence="3 4">CBS 102.39</strain>
    </source>
</reference>
<accession>A0A8H4QHR8</accession>
<feature type="compositionally biased region" description="Acidic residues" evidence="2">
    <location>
        <begin position="520"/>
        <end position="537"/>
    </location>
</feature>
<feature type="region of interest" description="Disordered" evidence="2">
    <location>
        <begin position="341"/>
        <end position="391"/>
    </location>
</feature>
<feature type="coiled-coil region" evidence="1">
    <location>
        <begin position="203"/>
        <end position="237"/>
    </location>
</feature>
<protein>
    <submittedName>
        <fullName evidence="3">Uncharacterized protein</fullName>
    </submittedName>
</protein>
<feature type="region of interest" description="Disordered" evidence="2">
    <location>
        <begin position="516"/>
        <end position="600"/>
    </location>
</feature>
<dbReference type="AlphaFoldDB" id="A0A8H4QHR8"/>
<keyword evidence="4" id="KW-1185">Reference proteome</keyword>